<evidence type="ECO:0000313" key="10">
    <source>
        <dbReference type="Proteomes" id="UP000029917"/>
    </source>
</evidence>
<dbReference type="Pfam" id="PF10150">
    <property type="entry name" value="RNase_E_G"/>
    <property type="match status" value="2"/>
</dbReference>
<dbReference type="GO" id="GO:0016787">
    <property type="term" value="F:hydrolase activity"/>
    <property type="evidence" value="ECO:0007669"/>
    <property type="project" value="UniProtKB-KW"/>
</dbReference>
<dbReference type="AlphaFoldDB" id="A0A099FE46"/>
<evidence type="ECO:0000256" key="6">
    <source>
        <dbReference type="ARBA" id="ARBA00022842"/>
    </source>
</evidence>
<dbReference type="RefSeq" id="WP_036716793.1">
    <property type="nucleotide sequence ID" value="NZ_JRKS01000005.1"/>
</dbReference>
<comment type="caution">
    <text evidence="9">The sequence shown here is derived from an EMBL/GenBank/DDBJ whole genome shotgun (WGS) entry which is preliminary data.</text>
</comment>
<dbReference type="InterPro" id="IPR019307">
    <property type="entry name" value="RNA-bd_AU-1/RNase_E/G"/>
</dbReference>
<evidence type="ECO:0000313" key="9">
    <source>
        <dbReference type="EMBL" id="KGJ09010.1"/>
    </source>
</evidence>
<dbReference type="GO" id="GO:0046872">
    <property type="term" value="F:metal ion binding"/>
    <property type="evidence" value="ECO:0007669"/>
    <property type="project" value="UniProtKB-KW"/>
</dbReference>
<dbReference type="GO" id="GO:0003723">
    <property type="term" value="F:RNA binding"/>
    <property type="evidence" value="ECO:0007669"/>
    <property type="project" value="UniProtKB-KW"/>
</dbReference>
<dbReference type="GO" id="GO:0004540">
    <property type="term" value="F:RNA nuclease activity"/>
    <property type="evidence" value="ECO:0007669"/>
    <property type="project" value="InterPro"/>
</dbReference>
<dbReference type="GO" id="GO:0005737">
    <property type="term" value="C:cytoplasm"/>
    <property type="evidence" value="ECO:0007669"/>
    <property type="project" value="TreeGrafter"/>
</dbReference>
<feature type="domain" description="RNA-binding protein AU-1/Ribonuclease E/G" evidence="8">
    <location>
        <begin position="215"/>
        <end position="340"/>
    </location>
</feature>
<keyword evidence="2" id="KW-0540">Nuclease</keyword>
<feature type="domain" description="RNA-binding protein AU-1/Ribonuclease E/G" evidence="8">
    <location>
        <begin position="105"/>
        <end position="192"/>
    </location>
</feature>
<dbReference type="PANTHER" id="PTHR30001:SF1">
    <property type="entry name" value="RIBONUCLEASE E_G-LIKE PROTEIN, CHLOROPLASTIC"/>
    <property type="match status" value="1"/>
</dbReference>
<sequence length="355" mass="37650">MKGRQVVLGRHWGAEAAALMVDGRVEDLLFDLSPLTPLPPGAICRAVVDRLVKGQGGVFVRLPEGERGFLRDARGLSEGQTLIVQVAGAAEDGKAIPVTQRVLFRGRAALVTPGAPGVNVSRRIRDEGDRARLTALGETALRQAKAPETMGLVIRSAAALLDADEVAGETRQLAELAVEVMADTTGRPELLVDADLPWHGAWIDWADPAPDSIEEGDDSFDAHGVSAAIDTLLDDELDLPGGGFAVIESTRALIAVDVNTGRDTTPAAALKVNIALARELPRQLRLRGLGGQIVIDFAPSAKRDRGTIEQVLRAAFKAEGTETTLIGWTAMGLFELNRKRDRVPLAAIAAAGELP</sequence>
<dbReference type="GO" id="GO:0004519">
    <property type="term" value="F:endonuclease activity"/>
    <property type="evidence" value="ECO:0007669"/>
    <property type="project" value="UniProtKB-KW"/>
</dbReference>
<dbReference type="STRING" id="690417.IC63_03005"/>
<evidence type="ECO:0000256" key="1">
    <source>
        <dbReference type="ARBA" id="ARBA00001946"/>
    </source>
</evidence>
<evidence type="ECO:0000259" key="8">
    <source>
        <dbReference type="Pfam" id="PF10150"/>
    </source>
</evidence>
<keyword evidence="6" id="KW-0460">Magnesium</keyword>
<reference evidence="9 10" key="1">
    <citation type="submission" date="2014-09" db="EMBL/GenBank/DDBJ databases">
        <authorList>
            <person name="McGinnis J.M."/>
            <person name="Wolfgang W.J."/>
        </authorList>
    </citation>
    <scope>NUCLEOTIDE SEQUENCE [LARGE SCALE GENOMIC DNA]</scope>
    <source>
        <strain evidence="9 10">HAMBI 3106</strain>
    </source>
</reference>
<keyword evidence="7" id="KW-0694">RNA-binding</keyword>
<evidence type="ECO:0000256" key="5">
    <source>
        <dbReference type="ARBA" id="ARBA00022801"/>
    </source>
</evidence>
<dbReference type="EMBL" id="JRKS01000005">
    <property type="protein sequence ID" value="KGJ09010.1"/>
    <property type="molecule type" value="Genomic_DNA"/>
</dbReference>
<keyword evidence="4" id="KW-0255">Endonuclease</keyword>
<name>A0A099FE46_9RHOB</name>
<evidence type="ECO:0000256" key="2">
    <source>
        <dbReference type="ARBA" id="ARBA00022722"/>
    </source>
</evidence>
<evidence type="ECO:0000256" key="3">
    <source>
        <dbReference type="ARBA" id="ARBA00022723"/>
    </source>
</evidence>
<reference evidence="9 10" key="2">
    <citation type="submission" date="2014-10" db="EMBL/GenBank/DDBJ databases">
        <title>Paracoccus sanguinis sp. nov., isolated from clinical specimens of New York State patients.</title>
        <authorList>
            <person name="Mingle L.A."/>
            <person name="Cole J.A."/>
            <person name="Lapierre P."/>
            <person name="Musser K.A."/>
        </authorList>
    </citation>
    <scope>NUCLEOTIDE SEQUENCE [LARGE SCALE GENOMIC DNA]</scope>
    <source>
        <strain evidence="9 10">HAMBI 3106</strain>
    </source>
</reference>
<keyword evidence="10" id="KW-1185">Reference proteome</keyword>
<comment type="cofactor">
    <cofactor evidence="1">
        <name>Mg(2+)</name>
        <dbReference type="ChEBI" id="CHEBI:18420"/>
    </cofactor>
</comment>
<keyword evidence="5" id="KW-0378">Hydrolase</keyword>
<dbReference type="InterPro" id="IPR004659">
    <property type="entry name" value="RNase_E/G"/>
</dbReference>
<evidence type="ECO:0000256" key="4">
    <source>
        <dbReference type="ARBA" id="ARBA00022759"/>
    </source>
</evidence>
<dbReference type="PANTHER" id="PTHR30001">
    <property type="entry name" value="RIBONUCLEASE"/>
    <property type="match status" value="1"/>
</dbReference>
<gene>
    <name evidence="9" type="ORF">IC63_03005</name>
</gene>
<dbReference type="OrthoDB" id="9804278at2"/>
<dbReference type="Proteomes" id="UP000029917">
    <property type="component" value="Unassembled WGS sequence"/>
</dbReference>
<keyword evidence="3" id="KW-0479">Metal-binding</keyword>
<proteinExistence type="predicted"/>
<evidence type="ECO:0000256" key="7">
    <source>
        <dbReference type="ARBA" id="ARBA00022884"/>
    </source>
</evidence>
<accession>A0A099FE46</accession>
<protein>
    <submittedName>
        <fullName evidence="9">Ribonuclease G</fullName>
    </submittedName>
</protein>
<dbReference type="GO" id="GO:0006364">
    <property type="term" value="P:rRNA processing"/>
    <property type="evidence" value="ECO:0007669"/>
    <property type="project" value="TreeGrafter"/>
</dbReference>
<organism evidence="9 10">
    <name type="scientific">Paracoccus sphaerophysae</name>
    <dbReference type="NCBI Taxonomy" id="690417"/>
    <lineage>
        <taxon>Bacteria</taxon>
        <taxon>Pseudomonadati</taxon>
        <taxon>Pseudomonadota</taxon>
        <taxon>Alphaproteobacteria</taxon>
        <taxon>Rhodobacterales</taxon>
        <taxon>Paracoccaceae</taxon>
        <taxon>Paracoccus</taxon>
    </lineage>
</organism>